<dbReference type="GO" id="GO:0019752">
    <property type="term" value="P:carboxylic acid metabolic process"/>
    <property type="evidence" value="ECO:0007669"/>
    <property type="project" value="InterPro"/>
</dbReference>
<keyword evidence="3" id="KW-0210">Decarboxylase</keyword>
<dbReference type="GO" id="GO:0005737">
    <property type="term" value="C:cytoplasm"/>
    <property type="evidence" value="ECO:0007669"/>
    <property type="project" value="TreeGrafter"/>
</dbReference>
<proteinExistence type="inferred from homology"/>
<accession>A0A1W1H5C0</accession>
<evidence type="ECO:0000256" key="1">
    <source>
        <dbReference type="ARBA" id="ARBA00001933"/>
    </source>
</evidence>
<comment type="cofactor">
    <cofactor evidence="1 6 7">
        <name>pyridoxal 5'-phosphate</name>
        <dbReference type="ChEBI" id="CHEBI:597326"/>
    </cofactor>
</comment>
<evidence type="ECO:0000256" key="4">
    <source>
        <dbReference type="ARBA" id="ARBA00022898"/>
    </source>
</evidence>
<evidence type="ECO:0000256" key="2">
    <source>
        <dbReference type="ARBA" id="ARBA00009533"/>
    </source>
</evidence>
<evidence type="ECO:0000313" key="8">
    <source>
        <dbReference type="EMBL" id="SLM27647.1"/>
    </source>
</evidence>
<comment type="similarity">
    <text evidence="2 7">Belongs to the group II decarboxylase family.</text>
</comment>
<dbReference type="GO" id="GO:0004351">
    <property type="term" value="F:glutamate decarboxylase activity"/>
    <property type="evidence" value="ECO:0007669"/>
    <property type="project" value="UniProtKB-EC"/>
</dbReference>
<dbReference type="Proteomes" id="UP000191931">
    <property type="component" value="Unassembled WGS sequence"/>
</dbReference>
<keyword evidence="5 7" id="KW-0456">Lyase</keyword>
<evidence type="ECO:0000313" key="9">
    <source>
        <dbReference type="Proteomes" id="UP000191931"/>
    </source>
</evidence>
<dbReference type="GO" id="GO:0030170">
    <property type="term" value="F:pyridoxal phosphate binding"/>
    <property type="evidence" value="ECO:0007669"/>
    <property type="project" value="InterPro"/>
</dbReference>
<evidence type="ECO:0000256" key="5">
    <source>
        <dbReference type="ARBA" id="ARBA00023239"/>
    </source>
</evidence>
<dbReference type="InterPro" id="IPR015424">
    <property type="entry name" value="PyrdxlP-dep_Trfase"/>
</dbReference>
<dbReference type="InterPro" id="IPR002129">
    <property type="entry name" value="PyrdxlP-dep_de-COase"/>
</dbReference>
<dbReference type="InterPro" id="IPR015422">
    <property type="entry name" value="PyrdxlP-dep_Trfase_small"/>
</dbReference>
<evidence type="ECO:0000256" key="3">
    <source>
        <dbReference type="ARBA" id="ARBA00022793"/>
    </source>
</evidence>
<reference evidence="8 9" key="1">
    <citation type="submission" date="2017-03" db="EMBL/GenBank/DDBJ databases">
        <authorList>
            <person name="Afonso C.L."/>
            <person name="Miller P.J."/>
            <person name="Scott M.A."/>
            <person name="Spackman E."/>
            <person name="Goraichik I."/>
            <person name="Dimitrov K.M."/>
            <person name="Suarez D.L."/>
            <person name="Swayne D.E."/>
        </authorList>
    </citation>
    <scope>NUCLEOTIDE SEQUENCE [LARGE SCALE GENOMIC DNA]</scope>
    <source>
        <strain evidence="8">PRJEB14757</strain>
    </source>
</reference>
<dbReference type="RefSeq" id="WP_080804121.1">
    <property type="nucleotide sequence ID" value="NZ_LT828545.1"/>
</dbReference>
<evidence type="ECO:0000256" key="6">
    <source>
        <dbReference type="PIRSR" id="PIRSR602129-50"/>
    </source>
</evidence>
<dbReference type="SUPFAM" id="SSF53383">
    <property type="entry name" value="PLP-dependent transferases"/>
    <property type="match status" value="1"/>
</dbReference>
<organism evidence="8 9">
    <name type="scientific">Desulfamplus magnetovallimortis</name>
    <dbReference type="NCBI Taxonomy" id="1246637"/>
    <lineage>
        <taxon>Bacteria</taxon>
        <taxon>Pseudomonadati</taxon>
        <taxon>Thermodesulfobacteriota</taxon>
        <taxon>Desulfobacteria</taxon>
        <taxon>Desulfobacterales</taxon>
        <taxon>Desulfobacteraceae</taxon>
        <taxon>Desulfamplus</taxon>
    </lineage>
</organism>
<dbReference type="STRING" id="1246637.MTBBW1_1050021"/>
<gene>
    <name evidence="8" type="ORF">MTBBW1_1050021</name>
</gene>
<dbReference type="PANTHER" id="PTHR45677">
    <property type="entry name" value="GLUTAMATE DECARBOXYLASE-RELATED"/>
    <property type="match status" value="1"/>
</dbReference>
<evidence type="ECO:0000256" key="7">
    <source>
        <dbReference type="RuleBase" id="RU000382"/>
    </source>
</evidence>
<keyword evidence="4 6" id="KW-0663">Pyridoxal phosphate</keyword>
<sequence>MESPDQLKPIDISKHSKLVADWDSLQRIFIRPEDEDCKATLLKYMEQILFGLHEFLNSHVGVTEEISLLNLTETYKETLISSEPEKKLADVISDIISSIAPRAVNVASPYFVGHMTAAIPFFMVHLKAIVAALNQNVIKLETSKVLSVLEKQVLAKIHRLIFDLDESFYQKHVQSTDTSLGSFTTGGTTANLTALWVARNHFFSPCDGFEGIETEGMAGALNHHGFDKAIYLVSKRCHFSLKKAGGILGVGNKHVIPVDVNAEYRMDVSKLSKMIKSFSKSAGTSGRKGKTAIMAVVGVAGATETGIVDPLYEIADVCREHSIHFHVDAAWGGPVLLSEAYAGKLAGIERADSVTIDGHKQFFMPMTCGMVFFRDPKIMDRIAYYSNYVNRQGSVDLGIKTLEGSREANSLILDSALKIMGTKGYALMIDHGIETTRAFADEIKKRQMFELVTEPELNILTYRLVPPHIGKLREKAYDRKEIERLDGLLDDINIMVQRKQREAGRSFVSRTRVNCAPCRENDHEVVVLRAVIMNPMTTIRVLSEVLDEQEKIYKSISHEEA</sequence>
<dbReference type="OrthoDB" id="9803665at2"/>
<dbReference type="PANTHER" id="PTHR45677:SF8">
    <property type="entry name" value="CYSTEINE SULFINIC ACID DECARBOXYLASE"/>
    <property type="match status" value="1"/>
</dbReference>
<dbReference type="EMBL" id="FWEV01000008">
    <property type="protein sequence ID" value="SLM27647.1"/>
    <property type="molecule type" value="Genomic_DNA"/>
</dbReference>
<keyword evidence="9" id="KW-1185">Reference proteome</keyword>
<dbReference type="EC" id="4.1.1.15" evidence="8"/>
<protein>
    <submittedName>
        <fullName evidence="8">Pyridoxal-dependent decarboxylase family protein</fullName>
        <ecNumber evidence="8">4.1.1.15</ecNumber>
    </submittedName>
</protein>
<dbReference type="AlphaFoldDB" id="A0A1W1H5C0"/>
<dbReference type="Gene3D" id="3.90.1150.10">
    <property type="entry name" value="Aspartate Aminotransferase, domain 1"/>
    <property type="match status" value="1"/>
</dbReference>
<dbReference type="Gene3D" id="3.40.640.10">
    <property type="entry name" value="Type I PLP-dependent aspartate aminotransferase-like (Major domain)"/>
    <property type="match status" value="1"/>
</dbReference>
<dbReference type="InterPro" id="IPR015421">
    <property type="entry name" value="PyrdxlP-dep_Trfase_major"/>
</dbReference>
<name>A0A1W1H5C0_9BACT</name>
<feature type="modified residue" description="N6-(pyridoxal phosphate)lysine" evidence="6">
    <location>
        <position position="360"/>
    </location>
</feature>
<dbReference type="Pfam" id="PF00282">
    <property type="entry name" value="Pyridoxal_deC"/>
    <property type="match status" value="1"/>
</dbReference>